<dbReference type="AlphaFoldDB" id="A0A6N6RM39"/>
<dbReference type="InterPro" id="IPR026881">
    <property type="entry name" value="WYL_dom"/>
</dbReference>
<evidence type="ECO:0000259" key="2">
    <source>
        <dbReference type="Pfam" id="PF25583"/>
    </source>
</evidence>
<sequence length="299" mass="34690">MNLNASLPRYAVIIETIVNLEFATGIQISRKLVDRGFEATVKSLQKDITDIRDTFDIDILFHKGKDAYFISEGGKEATDRFLEFIGVSRVSEIVGQALQEQKEVSPYLSFEHEGQWAGTRWLPELVKAVKSHKWVGFDYRKFETDQVKHYSLMPLLLKQYQGRWYLIGQQQNGEDRTFGIDRIEELKVRDQSFTPPEGDPRDRFRNVVGLNHSRDKVETVRFSCEPVQAQYLKTLPLHRSQKIIRDGKLETVFEVKVIPNYEFVQRILMMGAKVKVIQPTSLATEIYSHLREAAKQYES</sequence>
<dbReference type="EMBL" id="WBVO01000001">
    <property type="protein sequence ID" value="KAB2814647.1"/>
    <property type="molecule type" value="Genomic_DNA"/>
</dbReference>
<keyword evidence="4" id="KW-1185">Reference proteome</keyword>
<organism evidence="3 4">
    <name type="scientific">Phaeocystidibacter luteus</name>
    <dbReference type="NCBI Taxonomy" id="911197"/>
    <lineage>
        <taxon>Bacteria</taxon>
        <taxon>Pseudomonadati</taxon>
        <taxon>Bacteroidota</taxon>
        <taxon>Flavobacteriia</taxon>
        <taxon>Flavobacteriales</taxon>
        <taxon>Phaeocystidibacteraceae</taxon>
        <taxon>Phaeocystidibacter</taxon>
    </lineage>
</organism>
<dbReference type="Proteomes" id="UP000468650">
    <property type="component" value="Unassembled WGS sequence"/>
</dbReference>
<dbReference type="PANTHER" id="PTHR34580:SF9">
    <property type="entry name" value="SLL5097 PROTEIN"/>
    <property type="match status" value="1"/>
</dbReference>
<dbReference type="PANTHER" id="PTHR34580">
    <property type="match status" value="1"/>
</dbReference>
<feature type="domain" description="WYL" evidence="1">
    <location>
        <begin position="122"/>
        <end position="188"/>
    </location>
</feature>
<dbReference type="Pfam" id="PF13280">
    <property type="entry name" value="WYL"/>
    <property type="match status" value="1"/>
</dbReference>
<gene>
    <name evidence="3" type="ORF">F8C67_02585</name>
</gene>
<evidence type="ECO:0000259" key="1">
    <source>
        <dbReference type="Pfam" id="PF13280"/>
    </source>
</evidence>
<name>A0A6N6RM39_9FLAO</name>
<evidence type="ECO:0000313" key="3">
    <source>
        <dbReference type="EMBL" id="KAB2814647.1"/>
    </source>
</evidence>
<dbReference type="InterPro" id="IPR051534">
    <property type="entry name" value="CBASS_pafABC_assoc_protein"/>
</dbReference>
<dbReference type="PROSITE" id="PS52050">
    <property type="entry name" value="WYL"/>
    <property type="match status" value="1"/>
</dbReference>
<feature type="domain" description="WCX" evidence="2">
    <location>
        <begin position="219"/>
        <end position="294"/>
    </location>
</feature>
<dbReference type="RefSeq" id="WP_151666226.1">
    <property type="nucleotide sequence ID" value="NZ_WBVO01000001.1"/>
</dbReference>
<protein>
    <submittedName>
        <fullName evidence="3">WYL domain-containing protein</fullName>
    </submittedName>
</protein>
<dbReference type="Pfam" id="PF25583">
    <property type="entry name" value="WCX"/>
    <property type="match status" value="1"/>
</dbReference>
<comment type="caution">
    <text evidence="3">The sequence shown here is derived from an EMBL/GenBank/DDBJ whole genome shotgun (WGS) entry which is preliminary data.</text>
</comment>
<proteinExistence type="predicted"/>
<dbReference type="OrthoDB" id="43316at2"/>
<dbReference type="InterPro" id="IPR057727">
    <property type="entry name" value="WCX_dom"/>
</dbReference>
<accession>A0A6N6RM39</accession>
<evidence type="ECO:0000313" key="4">
    <source>
        <dbReference type="Proteomes" id="UP000468650"/>
    </source>
</evidence>
<reference evidence="3 4" key="1">
    <citation type="submission" date="2019-09" db="EMBL/GenBank/DDBJ databases">
        <title>Genomes of family Cryomorphaceae.</title>
        <authorList>
            <person name="Bowman J.P."/>
        </authorList>
    </citation>
    <scope>NUCLEOTIDE SEQUENCE [LARGE SCALE GENOMIC DNA]</scope>
    <source>
        <strain evidence="3 4">LMG 25704</strain>
    </source>
</reference>